<dbReference type="InterPro" id="IPR045211">
    <property type="entry name" value="TFP11/STIP/Ntr1"/>
</dbReference>
<feature type="compositionally biased region" description="Basic and acidic residues" evidence="8">
    <location>
        <begin position="129"/>
        <end position="145"/>
    </location>
</feature>
<evidence type="ECO:0000256" key="7">
    <source>
        <dbReference type="SAM" id="Coils"/>
    </source>
</evidence>
<evidence type="ECO:0000256" key="4">
    <source>
        <dbReference type="ARBA" id="ARBA00022728"/>
    </source>
</evidence>
<feature type="compositionally biased region" description="Low complexity" evidence="8">
    <location>
        <begin position="180"/>
        <end position="191"/>
    </location>
</feature>
<keyword evidence="5" id="KW-0508">mRNA splicing</keyword>
<comment type="similarity">
    <text evidence="2">Belongs to the TFP11/STIP family.</text>
</comment>
<feature type="region of interest" description="Disordered" evidence="8">
    <location>
        <begin position="241"/>
        <end position="261"/>
    </location>
</feature>
<evidence type="ECO:0000256" key="3">
    <source>
        <dbReference type="ARBA" id="ARBA00022664"/>
    </source>
</evidence>
<sequence length="1089" mass="121052">MADSSDDGGGDSSDSDRDLFDENKRRQHRHRAREEAIYGVFYDDDNHDSYTRRRNRKEDSGFNIAPQFVKSNKDKNEDDDDDDIFGSKNKAEDDDGGDDESNEEEQEEPTAQPTKMEETAAEEDDTETKEDIARAEELRKKREAADEYFASLLKRGKGEKERRPLSSTINAADRSKPQFAAASSSAGLGFHKAGGGGLGFSASSRDDNEKKNEDTAPPMFAPAGLGMQGGLGMPTAFGASFGTKQQQKPEPTFAKDPNLGTWEKHTKGIGMKLLAKMGYKGSGGLGSTRLKKKTVVVDKTGGKVEVEGPAKKGISRPVEVVVRPNNLGLGYGNFKEATKLKNNQKIEAEVRGIDLEKQKKEEEAKRKKKSAETANGQSTNNNQSSALPSVQDIMQQKAWKRGSKQSQKSRKRQRRTVIPYKELLKKQGAGSSVVIDMRGPSTTAPTTQNDDVPKEVPLGEELLHNVSLLLNTYENKVHSGSHFVRSTKQKVESLQSDIASMEQRMQDHRERVQKLKIVLQTVDQIEDIVSKTASSSKNSSEDILKVQSLVRDLQDSFTPAELARLRFFEVLAPSLLEPMIQARLEHWDPLEADATSNSDAMDAIIGSCEQYPSSKSQDATTMMQTIFTSQLLPRVKKALESSRWDPVHDTESGLQLYENLCRRVAAIATPQQPRMSEDREENEGQIFPSGRADDQEHDSTGQLKDLVQEQIIHRAVYSRLARALSYWKPSLDQSGTALMDRPSLWILPWIPHLDHISILPTLLSDCKRKLKSAVSFLHKSIADDQAFCRAVLQTVGPWCSVLPRDALQSLVSTSVVIRVAKSVASATSSAFRSAATESGCPSFDWSLVDMTLELHATGLIGDNDLLSIIEGELLSRWVKRMQAWLHQEPSQWKEAARVYIDWRCRLLSLANQSGQKGKNTKSHECLQHDESVCSIFFAVVLMIQAAGQSQPNKIDELRPTATNYRAVLARRVREERERANEALLRMDATGMANSSTHNIDVEARIRAAQRNIDGHMPTFREVVEGFASENNIVFQPRMGPNATKDGKPIFLFGKTPIYLESDVAFALQNSEWKPTSLAQLASMAQAETS</sequence>
<feature type="compositionally biased region" description="Acidic residues" evidence="8">
    <location>
        <begin position="92"/>
        <end position="108"/>
    </location>
</feature>
<dbReference type="PROSITE" id="PS50174">
    <property type="entry name" value="G_PATCH"/>
    <property type="match status" value="1"/>
</dbReference>
<dbReference type="EMBL" id="CAICTM010001157">
    <property type="protein sequence ID" value="CAB9521061.1"/>
    <property type="molecule type" value="Genomic_DNA"/>
</dbReference>
<evidence type="ECO:0000256" key="2">
    <source>
        <dbReference type="ARBA" id="ARBA00010900"/>
    </source>
</evidence>
<evidence type="ECO:0000256" key="8">
    <source>
        <dbReference type="SAM" id="MobiDB-lite"/>
    </source>
</evidence>
<dbReference type="Pfam" id="PF07842">
    <property type="entry name" value="GCFC"/>
    <property type="match status" value="1"/>
</dbReference>
<dbReference type="PANTHER" id="PTHR23329">
    <property type="entry name" value="TUFTELIN-INTERACTING PROTEIN 11-RELATED"/>
    <property type="match status" value="1"/>
</dbReference>
<feature type="compositionally biased region" description="Basic residues" evidence="8">
    <location>
        <begin position="398"/>
        <end position="415"/>
    </location>
</feature>
<proteinExistence type="inferred from homology"/>
<name>A0A9N8EGK8_9STRA</name>
<feature type="domain" description="G-patch" evidence="9">
    <location>
        <begin position="266"/>
        <end position="334"/>
    </location>
</feature>
<keyword evidence="6" id="KW-0539">Nucleus</keyword>
<evidence type="ECO:0000313" key="11">
    <source>
        <dbReference type="Proteomes" id="UP001153069"/>
    </source>
</evidence>
<feature type="compositionally biased region" description="Basic and acidic residues" evidence="8">
    <location>
        <begin position="47"/>
        <end position="60"/>
    </location>
</feature>
<dbReference type="InterPro" id="IPR022783">
    <property type="entry name" value="GCFC_dom"/>
</dbReference>
<evidence type="ECO:0000256" key="5">
    <source>
        <dbReference type="ARBA" id="ARBA00023187"/>
    </source>
</evidence>
<dbReference type="GO" id="GO:0003676">
    <property type="term" value="F:nucleic acid binding"/>
    <property type="evidence" value="ECO:0007669"/>
    <property type="project" value="InterPro"/>
</dbReference>
<feature type="region of interest" description="Disordered" evidence="8">
    <location>
        <begin position="668"/>
        <end position="700"/>
    </location>
</feature>
<keyword evidence="7" id="KW-0175">Coiled coil</keyword>
<dbReference type="InterPro" id="IPR022159">
    <property type="entry name" value="STIP/TFIP11_N"/>
</dbReference>
<reference evidence="10" key="1">
    <citation type="submission" date="2020-06" db="EMBL/GenBank/DDBJ databases">
        <authorList>
            <consortium name="Plant Systems Biology data submission"/>
        </authorList>
    </citation>
    <scope>NUCLEOTIDE SEQUENCE</scope>
    <source>
        <strain evidence="10">D6</strain>
    </source>
</reference>
<dbReference type="GO" id="GO:0071008">
    <property type="term" value="C:U2-type post-mRNA release spliceosomal complex"/>
    <property type="evidence" value="ECO:0007669"/>
    <property type="project" value="TreeGrafter"/>
</dbReference>
<dbReference type="SMART" id="SM00443">
    <property type="entry name" value="G_patch"/>
    <property type="match status" value="1"/>
</dbReference>
<feature type="coiled-coil region" evidence="7">
    <location>
        <begin position="484"/>
        <end position="518"/>
    </location>
</feature>
<feature type="compositionally biased region" description="Polar residues" evidence="8">
    <location>
        <begin position="375"/>
        <end position="394"/>
    </location>
</feature>
<evidence type="ECO:0000313" key="10">
    <source>
        <dbReference type="EMBL" id="CAB9521061.1"/>
    </source>
</evidence>
<gene>
    <name evidence="10" type="ORF">SEMRO_1159_G247650.1</name>
</gene>
<protein>
    <submittedName>
        <fullName evidence="10">Tuftelin-interacting protein 11</fullName>
    </submittedName>
</protein>
<keyword evidence="3" id="KW-0507">mRNA processing</keyword>
<feature type="region of interest" description="Disordered" evidence="8">
    <location>
        <begin position="359"/>
        <end position="454"/>
    </location>
</feature>
<dbReference type="Proteomes" id="UP001153069">
    <property type="component" value="Unassembled WGS sequence"/>
</dbReference>
<evidence type="ECO:0000259" key="9">
    <source>
        <dbReference type="PROSITE" id="PS50174"/>
    </source>
</evidence>
<dbReference type="PANTHER" id="PTHR23329:SF1">
    <property type="entry name" value="TUFTELIN-INTERACTING PROTEIN 11"/>
    <property type="match status" value="1"/>
</dbReference>
<dbReference type="InterPro" id="IPR000467">
    <property type="entry name" value="G_patch_dom"/>
</dbReference>
<keyword evidence="11" id="KW-1185">Reference proteome</keyword>
<evidence type="ECO:0000256" key="6">
    <source>
        <dbReference type="ARBA" id="ARBA00023242"/>
    </source>
</evidence>
<comment type="caution">
    <text evidence="10">The sequence shown here is derived from an EMBL/GenBank/DDBJ whole genome shotgun (WGS) entry which is preliminary data.</text>
</comment>
<organism evidence="10 11">
    <name type="scientific">Seminavis robusta</name>
    <dbReference type="NCBI Taxonomy" id="568900"/>
    <lineage>
        <taxon>Eukaryota</taxon>
        <taxon>Sar</taxon>
        <taxon>Stramenopiles</taxon>
        <taxon>Ochrophyta</taxon>
        <taxon>Bacillariophyta</taxon>
        <taxon>Bacillariophyceae</taxon>
        <taxon>Bacillariophycidae</taxon>
        <taxon>Naviculales</taxon>
        <taxon>Naviculaceae</taxon>
        <taxon>Seminavis</taxon>
    </lineage>
</organism>
<feature type="compositionally biased region" description="Acidic residues" evidence="8">
    <location>
        <begin position="119"/>
        <end position="128"/>
    </location>
</feature>
<feature type="compositionally biased region" description="Basic and acidic residues" evidence="8">
    <location>
        <begin position="204"/>
        <end position="214"/>
    </location>
</feature>
<feature type="compositionally biased region" description="Basic and acidic residues" evidence="8">
    <location>
        <begin position="14"/>
        <end position="24"/>
    </location>
</feature>
<dbReference type="GO" id="GO:0000390">
    <property type="term" value="P:spliceosomal complex disassembly"/>
    <property type="evidence" value="ECO:0007669"/>
    <property type="project" value="InterPro"/>
</dbReference>
<comment type="subcellular location">
    <subcellularLocation>
        <location evidence="1">Nucleus</location>
    </subcellularLocation>
</comment>
<evidence type="ECO:0000256" key="1">
    <source>
        <dbReference type="ARBA" id="ARBA00004123"/>
    </source>
</evidence>
<feature type="region of interest" description="Disordered" evidence="8">
    <location>
        <begin position="1"/>
        <end position="221"/>
    </location>
</feature>
<accession>A0A9N8EGK8</accession>
<dbReference type="OrthoDB" id="29523at2759"/>
<keyword evidence="4" id="KW-0747">Spliceosome</keyword>
<feature type="compositionally biased region" description="Polar residues" evidence="8">
    <location>
        <begin position="440"/>
        <end position="450"/>
    </location>
</feature>
<dbReference type="AlphaFoldDB" id="A0A9N8EGK8"/>
<dbReference type="Pfam" id="PF12457">
    <property type="entry name" value="TIP_N"/>
    <property type="match status" value="1"/>
</dbReference>